<evidence type="ECO:0000313" key="2">
    <source>
        <dbReference type="EMBL" id="KIL64653.1"/>
    </source>
</evidence>
<gene>
    <name evidence="2" type="ORF">M378DRAFT_582875</name>
</gene>
<accession>A0A0C2X7D1</accession>
<dbReference type="OrthoDB" id="3361196at2759"/>
<dbReference type="Proteomes" id="UP000054549">
    <property type="component" value="Unassembled WGS sequence"/>
</dbReference>
<keyword evidence="1" id="KW-0732">Signal</keyword>
<evidence type="ECO:0000313" key="3">
    <source>
        <dbReference type="Proteomes" id="UP000054549"/>
    </source>
</evidence>
<dbReference type="HOGENOM" id="CLU_114237_0_0_1"/>
<dbReference type="AlphaFoldDB" id="A0A0C2X7D1"/>
<organism evidence="2 3">
    <name type="scientific">Amanita muscaria (strain Koide BX008)</name>
    <dbReference type="NCBI Taxonomy" id="946122"/>
    <lineage>
        <taxon>Eukaryota</taxon>
        <taxon>Fungi</taxon>
        <taxon>Dikarya</taxon>
        <taxon>Basidiomycota</taxon>
        <taxon>Agaricomycotina</taxon>
        <taxon>Agaricomycetes</taxon>
        <taxon>Agaricomycetidae</taxon>
        <taxon>Agaricales</taxon>
        <taxon>Pluteineae</taxon>
        <taxon>Amanitaceae</taxon>
        <taxon>Amanita</taxon>
    </lineage>
</organism>
<proteinExistence type="predicted"/>
<keyword evidence="3" id="KW-1185">Reference proteome</keyword>
<feature type="signal peptide" evidence="1">
    <location>
        <begin position="1"/>
        <end position="22"/>
    </location>
</feature>
<protein>
    <submittedName>
        <fullName evidence="2">Uncharacterized protein</fullName>
    </submittedName>
</protein>
<name>A0A0C2X7D1_AMAMK</name>
<dbReference type="InParanoid" id="A0A0C2X7D1"/>
<reference evidence="2 3" key="1">
    <citation type="submission" date="2014-04" db="EMBL/GenBank/DDBJ databases">
        <title>Evolutionary Origins and Diversification of the Mycorrhizal Mutualists.</title>
        <authorList>
            <consortium name="DOE Joint Genome Institute"/>
            <consortium name="Mycorrhizal Genomics Consortium"/>
            <person name="Kohler A."/>
            <person name="Kuo A."/>
            <person name="Nagy L.G."/>
            <person name="Floudas D."/>
            <person name="Copeland A."/>
            <person name="Barry K.W."/>
            <person name="Cichocki N."/>
            <person name="Veneault-Fourrey C."/>
            <person name="LaButti K."/>
            <person name="Lindquist E.A."/>
            <person name="Lipzen A."/>
            <person name="Lundell T."/>
            <person name="Morin E."/>
            <person name="Murat C."/>
            <person name="Riley R."/>
            <person name="Ohm R."/>
            <person name="Sun H."/>
            <person name="Tunlid A."/>
            <person name="Henrissat B."/>
            <person name="Grigoriev I.V."/>
            <person name="Hibbett D.S."/>
            <person name="Martin F."/>
        </authorList>
    </citation>
    <scope>NUCLEOTIDE SEQUENCE [LARGE SCALE GENOMIC DNA]</scope>
    <source>
        <strain evidence="2 3">Koide BX008</strain>
    </source>
</reference>
<dbReference type="EMBL" id="KN818248">
    <property type="protein sequence ID" value="KIL64653.1"/>
    <property type="molecule type" value="Genomic_DNA"/>
</dbReference>
<feature type="chain" id="PRO_5002158515" evidence="1">
    <location>
        <begin position="23"/>
        <end position="182"/>
    </location>
</feature>
<evidence type="ECO:0000256" key="1">
    <source>
        <dbReference type="SAM" id="SignalP"/>
    </source>
</evidence>
<sequence>MIRASATTLLLILTLFVNLILASPNSTSFQDERRALMRRVDPQFPDTPPSCPTCAQNYGSINSCAQASTVLANFTMTLFNPGQFIDVIKCACTDTFQSTFPQCVDCFVQTNQTDVLNTPDLPSLLNNIRTACALASTVLSNKTTSSAIPGATQTSSAQIIRWHGISGVGGIVLLLGAFSSCF</sequence>
<dbReference type="STRING" id="946122.A0A0C2X7D1"/>